<dbReference type="Proteomes" id="UP000218113">
    <property type="component" value="Unassembled WGS sequence"/>
</dbReference>
<evidence type="ECO:0000313" key="2">
    <source>
        <dbReference type="Proteomes" id="UP000218113"/>
    </source>
</evidence>
<reference evidence="2" key="1">
    <citation type="submission" date="2017-08" db="EMBL/GenBank/DDBJ databases">
        <title>A dynamic microbial community with high functional redundancy inhabits the cold, oxic subseafloor aquifer.</title>
        <authorList>
            <person name="Tully B.J."/>
            <person name="Wheat C.G."/>
            <person name="Glazer B.T."/>
            <person name="Huber J.A."/>
        </authorList>
    </citation>
    <scope>NUCLEOTIDE SEQUENCE [LARGE SCALE GENOMIC DNA]</scope>
</reference>
<sequence>MPKFVLAKSEKEKIIFGQALYQSFKDLKSSWLMKNYIFDEQTKSLKPSDPNCIYRPFYERDTDGIICGYALNLNHSAEFQLEKMGFTIPGGRTAEMCEVTSFFILQRKNPLRSALGSKKIYTFLEQLGFTTGWSTAHIGVLKLYQYIGWRIVDEKKINGKTIWLLTFDRKSAEDILPV</sequence>
<gene>
    <name evidence="1" type="ORF">COB67_09385</name>
</gene>
<evidence type="ECO:0008006" key="3">
    <source>
        <dbReference type="Google" id="ProtNLM"/>
    </source>
</evidence>
<proteinExistence type="predicted"/>
<dbReference type="EMBL" id="NVSR01000075">
    <property type="protein sequence ID" value="PCI27091.1"/>
    <property type="molecule type" value="Genomic_DNA"/>
</dbReference>
<organism evidence="1 2">
    <name type="scientific">SAR324 cluster bacterium</name>
    <dbReference type="NCBI Taxonomy" id="2024889"/>
    <lineage>
        <taxon>Bacteria</taxon>
        <taxon>Deltaproteobacteria</taxon>
        <taxon>SAR324 cluster</taxon>
    </lineage>
</organism>
<accession>A0A2A4T199</accession>
<dbReference type="AlphaFoldDB" id="A0A2A4T199"/>
<protein>
    <recommendedName>
        <fullName evidence="3">Acyl-homoserine-lactone synthase</fullName>
    </recommendedName>
</protein>
<comment type="caution">
    <text evidence="1">The sequence shown here is derived from an EMBL/GenBank/DDBJ whole genome shotgun (WGS) entry which is preliminary data.</text>
</comment>
<evidence type="ECO:0000313" key="1">
    <source>
        <dbReference type="EMBL" id="PCI27091.1"/>
    </source>
</evidence>
<name>A0A2A4T199_9DELT</name>